<name>A0A367R8T6_NOSPU</name>
<gene>
    <name evidence="1" type="ORF">A6769_29220</name>
</gene>
<accession>A0A367R8T6</accession>
<evidence type="ECO:0000313" key="2">
    <source>
        <dbReference type="Proteomes" id="UP000252085"/>
    </source>
</evidence>
<evidence type="ECO:0000313" key="1">
    <source>
        <dbReference type="EMBL" id="RCJ32103.1"/>
    </source>
</evidence>
<dbReference type="EMBL" id="LXQE01000169">
    <property type="protein sequence ID" value="RCJ32103.1"/>
    <property type="molecule type" value="Genomic_DNA"/>
</dbReference>
<comment type="caution">
    <text evidence="1">The sequence shown here is derived from an EMBL/GenBank/DDBJ whole genome shotgun (WGS) entry which is preliminary data.</text>
</comment>
<protein>
    <submittedName>
        <fullName evidence="1">Uncharacterized protein</fullName>
    </submittedName>
</protein>
<reference evidence="1 2" key="1">
    <citation type="submission" date="2016-04" db="EMBL/GenBank/DDBJ databases">
        <authorList>
            <person name="Evans L.H."/>
            <person name="Alamgir A."/>
            <person name="Owens N."/>
            <person name="Weber N.D."/>
            <person name="Virtaneva K."/>
            <person name="Barbian K."/>
            <person name="Babar A."/>
            <person name="Rosenke K."/>
        </authorList>
    </citation>
    <scope>NUCLEOTIDE SEQUENCE [LARGE SCALE GENOMIC DNA]</scope>
    <source>
        <strain evidence="1">NIES-2108</strain>
    </source>
</reference>
<dbReference type="Proteomes" id="UP000252085">
    <property type="component" value="Unassembled WGS sequence"/>
</dbReference>
<proteinExistence type="predicted"/>
<sequence>MYTAYPYVIKNDFGAYLQNDATMSSPIWGNINTAMHIRHYIGAVTIQEVTGGWVFQLNRDRHEYNFVSL</sequence>
<dbReference type="AlphaFoldDB" id="A0A367R8T6"/>
<organism evidence="1 2">
    <name type="scientific">Nostoc punctiforme NIES-2108</name>
    <dbReference type="NCBI Taxonomy" id="1356359"/>
    <lineage>
        <taxon>Bacteria</taxon>
        <taxon>Bacillati</taxon>
        <taxon>Cyanobacteriota</taxon>
        <taxon>Cyanophyceae</taxon>
        <taxon>Nostocales</taxon>
        <taxon>Nostocaceae</taxon>
        <taxon>Nostoc</taxon>
    </lineage>
</organism>